<name>A0A7I8VU56_9ANNE</name>
<evidence type="ECO:0000256" key="2">
    <source>
        <dbReference type="SAM" id="Phobius"/>
    </source>
</evidence>
<feature type="compositionally biased region" description="Polar residues" evidence="1">
    <location>
        <begin position="334"/>
        <end position="346"/>
    </location>
</feature>
<feature type="compositionally biased region" description="Basic and acidic residues" evidence="1">
    <location>
        <begin position="93"/>
        <end position="104"/>
    </location>
</feature>
<feature type="compositionally biased region" description="Basic and acidic residues" evidence="1">
    <location>
        <begin position="154"/>
        <end position="165"/>
    </location>
</feature>
<feature type="compositionally biased region" description="Basic and acidic residues" evidence="1">
    <location>
        <begin position="171"/>
        <end position="180"/>
    </location>
</feature>
<feature type="compositionally biased region" description="Basic and acidic residues" evidence="1">
    <location>
        <begin position="362"/>
        <end position="389"/>
    </location>
</feature>
<feature type="region of interest" description="Disordered" evidence="1">
    <location>
        <begin position="323"/>
        <end position="564"/>
    </location>
</feature>
<feature type="compositionally biased region" description="Polar residues" evidence="1">
    <location>
        <begin position="454"/>
        <end position="463"/>
    </location>
</feature>
<keyword evidence="2" id="KW-0472">Membrane</keyword>
<feature type="compositionally biased region" description="Polar residues" evidence="1">
    <location>
        <begin position="243"/>
        <end position="268"/>
    </location>
</feature>
<reference evidence="3 4" key="1">
    <citation type="submission" date="2020-08" db="EMBL/GenBank/DDBJ databases">
        <authorList>
            <person name="Hejnol A."/>
        </authorList>
    </citation>
    <scope>NUCLEOTIDE SEQUENCE [LARGE SCALE GENOMIC DNA]</scope>
</reference>
<evidence type="ECO:0000313" key="3">
    <source>
        <dbReference type="EMBL" id="CAD5119255.1"/>
    </source>
</evidence>
<feature type="compositionally biased region" description="Basic and acidic residues" evidence="1">
    <location>
        <begin position="29"/>
        <end position="49"/>
    </location>
</feature>
<feature type="transmembrane region" description="Helical" evidence="2">
    <location>
        <begin position="708"/>
        <end position="727"/>
    </location>
</feature>
<proteinExistence type="predicted"/>
<gene>
    <name evidence="3" type="ORF">DGYR_LOCUS7526</name>
</gene>
<evidence type="ECO:0000313" key="4">
    <source>
        <dbReference type="Proteomes" id="UP000549394"/>
    </source>
</evidence>
<dbReference type="EMBL" id="CAJFCJ010000009">
    <property type="protein sequence ID" value="CAD5119255.1"/>
    <property type="molecule type" value="Genomic_DNA"/>
</dbReference>
<protein>
    <submittedName>
        <fullName evidence="3">Uncharacterized protein</fullName>
    </submittedName>
</protein>
<feature type="transmembrane region" description="Helical" evidence="2">
    <location>
        <begin position="733"/>
        <end position="752"/>
    </location>
</feature>
<feature type="compositionally biased region" description="Basic and acidic residues" evidence="1">
    <location>
        <begin position="548"/>
        <end position="558"/>
    </location>
</feature>
<keyword evidence="4" id="KW-1185">Reference proteome</keyword>
<organism evidence="3 4">
    <name type="scientific">Dimorphilus gyrociliatus</name>
    <dbReference type="NCBI Taxonomy" id="2664684"/>
    <lineage>
        <taxon>Eukaryota</taxon>
        <taxon>Metazoa</taxon>
        <taxon>Spiralia</taxon>
        <taxon>Lophotrochozoa</taxon>
        <taxon>Annelida</taxon>
        <taxon>Polychaeta</taxon>
        <taxon>Polychaeta incertae sedis</taxon>
        <taxon>Dinophilidae</taxon>
        <taxon>Dimorphilus</taxon>
    </lineage>
</organism>
<comment type="caution">
    <text evidence="3">The sequence shown here is derived from an EMBL/GenBank/DDBJ whole genome shotgun (WGS) entry which is preliminary data.</text>
</comment>
<feature type="compositionally biased region" description="Basic and acidic residues" evidence="1">
    <location>
        <begin position="467"/>
        <end position="482"/>
    </location>
</feature>
<sequence length="758" mass="85282">MSENSSNTTVDDNVVKEKELLMGDNVHVGNDDNEVHVTPRNEELKEDRDKLVDINVNEIQDIENKSEKVPATDASKNDAALLNENSNEEENKDNENSVEKRVDDISSEVDLNQDQIPSYSSEKDDNSQAVQYVSEESKNTCDNEELSSNNENIQIEKTEMEKVSSSEELEKDLPSEKPSNEDVQDDISTEQPSIGDNPPSLNKESNQEINNSNLLNFTNEGVEDETLLIRGLAASEEDFRLNGQPQISAEENISSPNDIPSPTEEFSNTVTSTPLTTTLHQLIEDPIVGSQEMLTSEELINVESLAKDQYLSTTDVDKSLNTSAGELTAPQPEEPSSQLVEPLSSQTEEHLAPDSEELCATKSEDRAADLPQDLQERITSDEDRLDSTEKSNTNASQDNRFESPSLEDQEIRAEDQSSNAFSQNSAPNEDINKYTEESNSENSLIDVGEGSIPNDKQNQSALNQRELILDDMKIASDQESKNAADQVNEEEKEENIEEKPFSLEENLSQNTDLPVSDSVTEEILIPQETENFSTDKLTPCEEDEENIDSEKEFSRENSNDPEPVIEEMSKNQIELEESMPQSYETNECEDFVEIEERKLLASSPQEEIMDNLENEEKFECYEETENVPSHYSDMSANPDKKLNVESLQTRLTDPEQLDANNGVSENLLEYTEEVATNILQSSREEIARKSTTRSFWSREYQEFLKKKLSSLPSLIFFSFIFISGVLGSSLEMSVLPFALFNVVAFLSIFLIYKCFLSC</sequence>
<feature type="compositionally biased region" description="Acidic residues" evidence="1">
    <location>
        <begin position="487"/>
        <end position="496"/>
    </location>
</feature>
<dbReference type="Proteomes" id="UP000549394">
    <property type="component" value="Unassembled WGS sequence"/>
</dbReference>
<feature type="compositionally biased region" description="Polar residues" evidence="1">
    <location>
        <begin position="189"/>
        <end position="206"/>
    </location>
</feature>
<keyword evidence="2" id="KW-1133">Transmembrane helix</keyword>
<feature type="compositionally biased region" description="Polar residues" evidence="1">
    <location>
        <begin position="109"/>
        <end position="120"/>
    </location>
</feature>
<accession>A0A7I8VU56</accession>
<feature type="region of interest" description="Disordered" evidence="1">
    <location>
        <begin position="242"/>
        <end position="270"/>
    </location>
</feature>
<keyword evidence="2" id="KW-0812">Transmembrane</keyword>
<dbReference type="AlphaFoldDB" id="A0A7I8VU56"/>
<feature type="compositionally biased region" description="Polar residues" evidence="1">
    <location>
        <begin position="416"/>
        <end position="427"/>
    </location>
</feature>
<feature type="region of interest" description="Disordered" evidence="1">
    <location>
        <begin position="63"/>
        <end position="206"/>
    </location>
</feature>
<feature type="region of interest" description="Disordered" evidence="1">
    <location>
        <begin position="22"/>
        <end position="49"/>
    </location>
</feature>
<evidence type="ECO:0000256" key="1">
    <source>
        <dbReference type="SAM" id="MobiDB-lite"/>
    </source>
</evidence>